<keyword evidence="1" id="KW-0472">Membrane</keyword>
<evidence type="ECO:0000313" key="2">
    <source>
        <dbReference type="Ensembl" id="ENSSOCP00000018748.1"/>
    </source>
</evidence>
<reference evidence="2" key="2">
    <citation type="submission" date="2025-09" db="UniProtKB">
        <authorList>
            <consortium name="Ensembl"/>
        </authorList>
    </citation>
    <scope>IDENTIFICATION</scope>
</reference>
<reference evidence="2" key="1">
    <citation type="submission" date="2025-08" db="UniProtKB">
        <authorList>
            <consortium name="Ensembl"/>
        </authorList>
    </citation>
    <scope>IDENTIFICATION</scope>
</reference>
<proteinExistence type="predicted"/>
<evidence type="ECO:0000313" key="3">
    <source>
        <dbReference type="Proteomes" id="UP000694551"/>
    </source>
</evidence>
<sequence>MRSNLVCLKVGCTSVPICLQGTLSGPVLSLFCISVASQPFSTFSGLCSTDKEGQHLKIPSLSLMHSPWMYDETVKVLSVPLSHSSVPALCLFPFCSALCFLFLVSPLTLYQSFWLLVLLPLAQTSGPNFALGYLWPLPKFVPNCPQLGWDSSLGLQGISLALWNQ</sequence>
<keyword evidence="1" id="KW-0812">Transmembrane</keyword>
<dbReference type="AlphaFoldDB" id="A0A8D0FQR1"/>
<evidence type="ECO:0000256" key="1">
    <source>
        <dbReference type="SAM" id="Phobius"/>
    </source>
</evidence>
<organism evidence="2 3">
    <name type="scientific">Strix occidentalis caurina</name>
    <name type="common">northern spotted owl</name>
    <dbReference type="NCBI Taxonomy" id="311401"/>
    <lineage>
        <taxon>Eukaryota</taxon>
        <taxon>Metazoa</taxon>
        <taxon>Chordata</taxon>
        <taxon>Craniata</taxon>
        <taxon>Vertebrata</taxon>
        <taxon>Euteleostomi</taxon>
        <taxon>Archelosauria</taxon>
        <taxon>Archosauria</taxon>
        <taxon>Dinosauria</taxon>
        <taxon>Saurischia</taxon>
        <taxon>Theropoda</taxon>
        <taxon>Coelurosauria</taxon>
        <taxon>Aves</taxon>
        <taxon>Neognathae</taxon>
        <taxon>Neoaves</taxon>
        <taxon>Telluraves</taxon>
        <taxon>Strigiformes</taxon>
        <taxon>Strigidae</taxon>
        <taxon>Strix</taxon>
    </lineage>
</organism>
<feature type="transmembrane region" description="Helical" evidence="1">
    <location>
        <begin position="86"/>
        <end position="104"/>
    </location>
</feature>
<keyword evidence="1" id="KW-1133">Transmembrane helix</keyword>
<keyword evidence="3" id="KW-1185">Reference proteome</keyword>
<accession>A0A8D0FQR1</accession>
<name>A0A8D0FQR1_STROC</name>
<dbReference type="Proteomes" id="UP000694551">
    <property type="component" value="Unplaced"/>
</dbReference>
<dbReference type="Ensembl" id="ENSSOCT00000019222.1">
    <property type="protein sequence ID" value="ENSSOCP00000018748.1"/>
    <property type="gene ID" value="ENSSOCG00000014054.1"/>
</dbReference>
<feature type="transmembrane region" description="Helical" evidence="1">
    <location>
        <begin position="113"/>
        <end position="135"/>
    </location>
</feature>
<protein>
    <submittedName>
        <fullName evidence="2">Uncharacterized protein</fullName>
    </submittedName>
</protein>